<evidence type="ECO:0000313" key="9">
    <source>
        <dbReference type="EnsemblPlants" id="QL01p040886:mrna"/>
    </source>
</evidence>
<sequence length="300" mass="33920">MPNVTKKVCNSNEDADLRRGPWTLEEDSMLIHYIACHGEGRWNLLAKCAGLKRTGKSCRLRWLNYLKPDIKRGNLTPQEQLLILELHSKWGNRWSKIAQHLPGRTDNEIKNYWRTRVQKQARQLNIESNSRTFLEAVRCFWMPRLLQKMEQTSSLISTSNCSLTTMNAQGSSAPLSPNPIASSLSPSSIPPRNLLHFESYPTENSSSITSPSIHSSDSLKISELPQVPEHPAGPFHAFGNTVYNTDCHLVDSSIYNMEALNLDPISAMGAYENSMLDCHMADGDWLSDNMAESLWNMNEM</sequence>
<dbReference type="EMBL" id="LRBV02000001">
    <property type="status" value="NOT_ANNOTATED_CDS"/>
    <property type="molecule type" value="Genomic_DNA"/>
</dbReference>
<dbReference type="OrthoDB" id="2143914at2759"/>
<keyword evidence="5" id="KW-0804">Transcription</keyword>
<proteinExistence type="predicted"/>
<evidence type="ECO:0000256" key="2">
    <source>
        <dbReference type="ARBA" id="ARBA00022737"/>
    </source>
</evidence>
<reference evidence="9" key="2">
    <citation type="submission" date="2021-01" db="UniProtKB">
        <authorList>
            <consortium name="EnsemblPlants"/>
        </authorList>
    </citation>
    <scope>IDENTIFICATION</scope>
</reference>
<evidence type="ECO:0000256" key="3">
    <source>
        <dbReference type="ARBA" id="ARBA00023015"/>
    </source>
</evidence>
<organism evidence="9 10">
    <name type="scientific">Quercus lobata</name>
    <name type="common">Valley oak</name>
    <dbReference type="NCBI Taxonomy" id="97700"/>
    <lineage>
        <taxon>Eukaryota</taxon>
        <taxon>Viridiplantae</taxon>
        <taxon>Streptophyta</taxon>
        <taxon>Embryophyta</taxon>
        <taxon>Tracheophyta</taxon>
        <taxon>Spermatophyta</taxon>
        <taxon>Magnoliopsida</taxon>
        <taxon>eudicotyledons</taxon>
        <taxon>Gunneridae</taxon>
        <taxon>Pentapetalae</taxon>
        <taxon>rosids</taxon>
        <taxon>fabids</taxon>
        <taxon>Fagales</taxon>
        <taxon>Fagaceae</taxon>
        <taxon>Quercus</taxon>
    </lineage>
</organism>
<feature type="domain" description="HTH myb-type" evidence="8">
    <location>
        <begin position="67"/>
        <end position="121"/>
    </location>
</feature>
<reference evidence="9 10" key="1">
    <citation type="journal article" date="2016" name="G3 (Bethesda)">
        <title>First Draft Assembly and Annotation of the Genome of a California Endemic Oak Quercus lobata Nee (Fagaceae).</title>
        <authorList>
            <person name="Sork V.L."/>
            <person name="Fitz-Gibbon S.T."/>
            <person name="Puiu D."/>
            <person name="Crepeau M."/>
            <person name="Gugger P.F."/>
            <person name="Sherman R."/>
            <person name="Stevens K."/>
            <person name="Langley C.H."/>
            <person name="Pellegrini M."/>
            <person name="Salzberg S.L."/>
        </authorList>
    </citation>
    <scope>NUCLEOTIDE SEQUENCE [LARGE SCALE GENOMIC DNA]</scope>
    <source>
        <strain evidence="9 10">cv. SW786</strain>
    </source>
</reference>
<dbReference type="InterPro" id="IPR017930">
    <property type="entry name" value="Myb_dom"/>
</dbReference>
<dbReference type="InterPro" id="IPR009057">
    <property type="entry name" value="Homeodomain-like_sf"/>
</dbReference>
<dbReference type="Proteomes" id="UP000594261">
    <property type="component" value="Chromosome 1"/>
</dbReference>
<dbReference type="AlphaFoldDB" id="A0A7N2KQJ7"/>
<dbReference type="GO" id="GO:0043565">
    <property type="term" value="F:sequence-specific DNA binding"/>
    <property type="evidence" value="ECO:0007669"/>
    <property type="project" value="InterPro"/>
</dbReference>
<keyword evidence="10" id="KW-1185">Reference proteome</keyword>
<dbReference type="GeneID" id="115955565"/>
<keyword evidence="3" id="KW-0805">Transcription regulation</keyword>
<dbReference type="InParanoid" id="A0A7N2KQJ7"/>
<keyword evidence="4" id="KW-0238">DNA-binding</keyword>
<dbReference type="EnsemblPlants" id="QL01p040886:mrna">
    <property type="protein sequence ID" value="QL01p040886:mrna"/>
    <property type="gene ID" value="QL01p040886"/>
</dbReference>
<dbReference type="OMA" id="CNEMSDD"/>
<dbReference type="PANTHER" id="PTHR45675:SF30">
    <property type="entry name" value="TRANSCRIPTION FACTOR MYB62"/>
    <property type="match status" value="1"/>
</dbReference>
<dbReference type="Gene3D" id="1.10.10.60">
    <property type="entry name" value="Homeodomain-like"/>
    <property type="match status" value="2"/>
</dbReference>
<accession>A0A7N2KQJ7</accession>
<dbReference type="PROSITE" id="PS50090">
    <property type="entry name" value="MYB_LIKE"/>
    <property type="match status" value="2"/>
</dbReference>
<evidence type="ECO:0000256" key="1">
    <source>
        <dbReference type="ARBA" id="ARBA00004123"/>
    </source>
</evidence>
<dbReference type="KEGG" id="qlo:115955565"/>
<dbReference type="GO" id="GO:0005634">
    <property type="term" value="C:nucleus"/>
    <property type="evidence" value="ECO:0007669"/>
    <property type="project" value="UniProtKB-SubCell"/>
</dbReference>
<dbReference type="CDD" id="cd00167">
    <property type="entry name" value="SANT"/>
    <property type="match status" value="2"/>
</dbReference>
<dbReference type="InterPro" id="IPR044676">
    <property type="entry name" value="EOBI/EOBII-like_plant"/>
</dbReference>
<dbReference type="Gramene" id="QL01p040886:mrna">
    <property type="protein sequence ID" value="QL01p040886:mrna"/>
    <property type="gene ID" value="QL01p040886"/>
</dbReference>
<dbReference type="GO" id="GO:0003700">
    <property type="term" value="F:DNA-binding transcription factor activity"/>
    <property type="evidence" value="ECO:0007669"/>
    <property type="project" value="InterPro"/>
</dbReference>
<dbReference type="SUPFAM" id="SSF46689">
    <property type="entry name" value="Homeodomain-like"/>
    <property type="match status" value="1"/>
</dbReference>
<gene>
    <name evidence="9" type="primary">LOC115955565</name>
</gene>
<evidence type="ECO:0000259" key="7">
    <source>
        <dbReference type="PROSITE" id="PS50090"/>
    </source>
</evidence>
<feature type="domain" description="Myb-like" evidence="7">
    <location>
        <begin position="14"/>
        <end position="66"/>
    </location>
</feature>
<feature type="domain" description="HTH myb-type" evidence="8">
    <location>
        <begin position="14"/>
        <end position="66"/>
    </location>
</feature>
<evidence type="ECO:0000256" key="6">
    <source>
        <dbReference type="ARBA" id="ARBA00023242"/>
    </source>
</evidence>
<evidence type="ECO:0000256" key="4">
    <source>
        <dbReference type="ARBA" id="ARBA00023125"/>
    </source>
</evidence>
<comment type="subcellular location">
    <subcellularLocation>
        <location evidence="1">Nucleus</location>
    </subcellularLocation>
</comment>
<protein>
    <submittedName>
        <fullName evidence="9">Uncharacterized protein</fullName>
    </submittedName>
</protein>
<dbReference type="PANTHER" id="PTHR45675">
    <property type="entry name" value="MYB TRANSCRIPTION FACTOR-RELATED-RELATED"/>
    <property type="match status" value="1"/>
</dbReference>
<dbReference type="RefSeq" id="XP_030929633.1">
    <property type="nucleotide sequence ID" value="XM_031073773.1"/>
</dbReference>
<dbReference type="SMART" id="SM00717">
    <property type="entry name" value="SANT"/>
    <property type="match status" value="2"/>
</dbReference>
<dbReference type="InterPro" id="IPR001005">
    <property type="entry name" value="SANT/Myb"/>
</dbReference>
<evidence type="ECO:0000259" key="8">
    <source>
        <dbReference type="PROSITE" id="PS51294"/>
    </source>
</evidence>
<dbReference type="Pfam" id="PF00249">
    <property type="entry name" value="Myb_DNA-binding"/>
    <property type="match status" value="2"/>
</dbReference>
<dbReference type="FunFam" id="1.10.10.60:FF:000107">
    <property type="entry name" value="MYB transcription factor"/>
    <property type="match status" value="1"/>
</dbReference>
<dbReference type="PROSITE" id="PS51294">
    <property type="entry name" value="HTH_MYB"/>
    <property type="match status" value="2"/>
</dbReference>
<name>A0A7N2KQJ7_QUELO</name>
<feature type="domain" description="Myb-like" evidence="7">
    <location>
        <begin position="67"/>
        <end position="117"/>
    </location>
</feature>
<evidence type="ECO:0000256" key="5">
    <source>
        <dbReference type="ARBA" id="ARBA00023163"/>
    </source>
</evidence>
<keyword evidence="2" id="KW-0677">Repeat</keyword>
<evidence type="ECO:0000313" key="10">
    <source>
        <dbReference type="Proteomes" id="UP000594261"/>
    </source>
</evidence>
<dbReference type="FunFam" id="1.10.10.60:FF:000011">
    <property type="entry name" value="Myb transcription factor"/>
    <property type="match status" value="1"/>
</dbReference>
<keyword evidence="6" id="KW-0539">Nucleus</keyword>